<comment type="similarity">
    <text evidence="2">Belongs to the EamA transporter family.</text>
</comment>
<gene>
    <name evidence="6" type="ORF">SAMN05421630_103593</name>
</gene>
<evidence type="ECO:0000256" key="4">
    <source>
        <dbReference type="ARBA" id="ARBA00022989"/>
    </source>
</evidence>
<dbReference type="InterPro" id="IPR050638">
    <property type="entry name" value="AA-Vitamin_Transporters"/>
</dbReference>
<dbReference type="EMBL" id="FMZE01000003">
    <property type="protein sequence ID" value="SDC77824.1"/>
    <property type="molecule type" value="Genomic_DNA"/>
</dbReference>
<evidence type="ECO:0000313" key="7">
    <source>
        <dbReference type="Proteomes" id="UP000199494"/>
    </source>
</evidence>
<keyword evidence="3" id="KW-0812">Transmembrane</keyword>
<evidence type="ECO:0000256" key="1">
    <source>
        <dbReference type="ARBA" id="ARBA00004141"/>
    </source>
</evidence>
<dbReference type="SUPFAM" id="SSF103481">
    <property type="entry name" value="Multidrug resistance efflux transporter EmrE"/>
    <property type="match status" value="2"/>
</dbReference>
<dbReference type="InterPro" id="IPR037185">
    <property type="entry name" value="EmrE-like"/>
</dbReference>
<evidence type="ECO:0000256" key="3">
    <source>
        <dbReference type="ARBA" id="ARBA00022692"/>
    </source>
</evidence>
<dbReference type="Proteomes" id="UP000199494">
    <property type="component" value="Unassembled WGS sequence"/>
</dbReference>
<dbReference type="GO" id="GO:0016020">
    <property type="term" value="C:membrane"/>
    <property type="evidence" value="ECO:0007669"/>
    <property type="project" value="UniProtKB-SubCell"/>
</dbReference>
<accession>A0A1G6PE43</accession>
<proteinExistence type="inferred from homology"/>
<dbReference type="PANTHER" id="PTHR32322">
    <property type="entry name" value="INNER MEMBRANE TRANSPORTER"/>
    <property type="match status" value="1"/>
</dbReference>
<dbReference type="AlphaFoldDB" id="A0A1G6PE43"/>
<evidence type="ECO:0000256" key="2">
    <source>
        <dbReference type="ARBA" id="ARBA00007362"/>
    </source>
</evidence>
<evidence type="ECO:0000313" key="6">
    <source>
        <dbReference type="EMBL" id="SDC77824.1"/>
    </source>
</evidence>
<organism evidence="6 7">
    <name type="scientific">Prauserella marina</name>
    <dbReference type="NCBI Taxonomy" id="530584"/>
    <lineage>
        <taxon>Bacteria</taxon>
        <taxon>Bacillati</taxon>
        <taxon>Actinomycetota</taxon>
        <taxon>Actinomycetes</taxon>
        <taxon>Pseudonocardiales</taxon>
        <taxon>Pseudonocardiaceae</taxon>
        <taxon>Prauserella</taxon>
    </lineage>
</organism>
<dbReference type="PANTHER" id="PTHR32322:SF2">
    <property type="entry name" value="EAMA DOMAIN-CONTAINING PROTEIN"/>
    <property type="match status" value="1"/>
</dbReference>
<reference evidence="6 7" key="1">
    <citation type="submission" date="2016-10" db="EMBL/GenBank/DDBJ databases">
        <authorList>
            <person name="de Groot N.N."/>
        </authorList>
    </citation>
    <scope>NUCLEOTIDE SEQUENCE [LARGE SCALE GENOMIC DNA]</scope>
    <source>
        <strain evidence="6 7">CGMCC 4.5506</strain>
    </source>
</reference>
<name>A0A1G6PE43_9PSEU</name>
<dbReference type="Pfam" id="PF00892">
    <property type="entry name" value="EamA"/>
    <property type="match status" value="2"/>
</dbReference>
<protein>
    <submittedName>
        <fullName evidence="6">EamA-like transporter family protein</fullName>
    </submittedName>
</protein>
<comment type="subcellular location">
    <subcellularLocation>
        <location evidence="1">Membrane</location>
        <topology evidence="1">Multi-pass membrane protein</topology>
    </subcellularLocation>
</comment>
<evidence type="ECO:0000256" key="5">
    <source>
        <dbReference type="ARBA" id="ARBA00023136"/>
    </source>
</evidence>
<keyword evidence="5" id="KW-0472">Membrane</keyword>
<sequence>MRSLVRLAALALMWGSSFFWIKLALGAFSPVQIVFGRLVLGALVLLVLCALGRRALPRGRRIWLYLGVAAMFHNALPFLLFAIGEQTVSSSVTGVLNATTPLWAVAVAFVWRIERQLSVPKAAGLALGLAGVVLIFAPWQASGLVSWGALGILAAAAAYGFAIVYEGRYLSGSGASPTALAAAQMLTASGFLVLAVPVGGLTPIHADGGAFVALAILGVFSTGFAFVLNYRLIASDGAVAASMVGYLLPLVSVALGVGFLGEPLGSRIVIGMVIVLAGVALTRVRARVLDEPPVRSPA</sequence>
<keyword evidence="4" id="KW-1133">Transmembrane helix</keyword>
<dbReference type="InterPro" id="IPR000620">
    <property type="entry name" value="EamA_dom"/>
</dbReference>
<keyword evidence="7" id="KW-1185">Reference proteome</keyword>